<accession>A0ABW5QLK4</accession>
<evidence type="ECO:0000256" key="5">
    <source>
        <dbReference type="ARBA" id="ARBA00022573"/>
    </source>
</evidence>
<dbReference type="NCBIfam" id="TIGR00380">
    <property type="entry name" value="cobal_cbiB"/>
    <property type="match status" value="1"/>
</dbReference>
<dbReference type="RefSeq" id="WP_386833849.1">
    <property type="nucleotide sequence ID" value="NZ_JBHUNP010000001.1"/>
</dbReference>
<comment type="pathway">
    <text evidence="2 9">Cofactor biosynthesis; adenosylcobalamin biosynthesis.</text>
</comment>
<comment type="caution">
    <text evidence="10">The sequence shown here is derived from an EMBL/GenBank/DDBJ whole genome shotgun (WGS) entry which is preliminary data.</text>
</comment>
<evidence type="ECO:0000313" key="11">
    <source>
        <dbReference type="Proteomes" id="UP001597521"/>
    </source>
</evidence>
<evidence type="ECO:0000256" key="3">
    <source>
        <dbReference type="ARBA" id="ARBA00006263"/>
    </source>
</evidence>
<evidence type="ECO:0000256" key="6">
    <source>
        <dbReference type="ARBA" id="ARBA00022692"/>
    </source>
</evidence>
<feature type="transmembrane region" description="Helical" evidence="9">
    <location>
        <begin position="161"/>
        <end position="178"/>
    </location>
</feature>
<reference evidence="11" key="1">
    <citation type="journal article" date="2019" name="Int. J. Syst. Evol. Microbiol.">
        <title>The Global Catalogue of Microorganisms (GCM) 10K type strain sequencing project: providing services to taxonomists for standard genome sequencing and annotation.</title>
        <authorList>
            <consortium name="The Broad Institute Genomics Platform"/>
            <consortium name="The Broad Institute Genome Sequencing Center for Infectious Disease"/>
            <person name="Wu L."/>
            <person name="Ma J."/>
        </authorList>
    </citation>
    <scope>NUCLEOTIDE SEQUENCE [LARGE SCALE GENOMIC DNA]</scope>
    <source>
        <strain evidence="11">CCM 7427</strain>
    </source>
</reference>
<evidence type="ECO:0000313" key="10">
    <source>
        <dbReference type="EMBL" id="MFD2648617.1"/>
    </source>
</evidence>
<evidence type="ECO:0000256" key="9">
    <source>
        <dbReference type="HAMAP-Rule" id="MF_00024"/>
    </source>
</evidence>
<proteinExistence type="inferred from homology"/>
<dbReference type="EMBL" id="JBHUNP010000001">
    <property type="protein sequence ID" value="MFD2648617.1"/>
    <property type="molecule type" value="Genomic_DNA"/>
</dbReference>
<comment type="function">
    <text evidence="9">Converts cobyric acid to cobinamide by the addition of aminopropanol on the F carboxylic group.</text>
</comment>
<feature type="transmembrane region" description="Helical" evidence="9">
    <location>
        <begin position="301"/>
        <end position="320"/>
    </location>
</feature>
<dbReference type="InterPro" id="IPR004485">
    <property type="entry name" value="Cobalamin_biosynth_CobD/CbiB"/>
</dbReference>
<keyword evidence="4 9" id="KW-1003">Cell membrane</keyword>
<gene>
    <name evidence="10" type="primary">cbiB</name>
    <name evidence="9" type="synonym">cobD</name>
    <name evidence="10" type="ORF">ACFSX5_12530</name>
</gene>
<keyword evidence="8 9" id="KW-0472">Membrane</keyword>
<evidence type="ECO:0000256" key="1">
    <source>
        <dbReference type="ARBA" id="ARBA00004651"/>
    </source>
</evidence>
<keyword evidence="7 9" id="KW-1133">Transmembrane helix</keyword>
<dbReference type="Pfam" id="PF03186">
    <property type="entry name" value="CobD_Cbib"/>
    <property type="match status" value="1"/>
</dbReference>
<evidence type="ECO:0000256" key="4">
    <source>
        <dbReference type="ARBA" id="ARBA00022475"/>
    </source>
</evidence>
<keyword evidence="11" id="KW-1185">Reference proteome</keyword>
<name>A0ABW5QLK4_9HYPH</name>
<evidence type="ECO:0000256" key="7">
    <source>
        <dbReference type="ARBA" id="ARBA00022989"/>
    </source>
</evidence>
<sequence>MDAFLAPLALAVERWLGYPPALLKVVGHPVMWFGRLITALETASFRRPRTADQKRLAGIVSVVLLVAAAVLPCLVIQWLLRSFPGGWLVEMLLATSFLAQKELGRAVAAVAAGLRQSLDAGRAAVSHVVGRDPQVLDEAGVVNAGVETLAESTSDGVVAPWFWLVLFGLPGIAAYKAINTADSMIGHRNERYRDYGWAAARLDDLVNLVPARFTALLVVIACFFVPQASPGGAWAAAWRDAMKHKSPNAGWPEAAFAGALGISLGGPRAYDGEVVDLPTMGDGTKALGPNHIEWALQLYRATLNVLLGFSVVLALALAIAG</sequence>
<dbReference type="PANTHER" id="PTHR34308">
    <property type="entry name" value="COBALAMIN BIOSYNTHESIS PROTEIN CBIB"/>
    <property type="match status" value="1"/>
</dbReference>
<comment type="similarity">
    <text evidence="3 9">Belongs to the CobD/CbiB family.</text>
</comment>
<keyword evidence="5 9" id="KW-0169">Cobalamin biosynthesis</keyword>
<organism evidence="10 11">
    <name type="scientific">Devosia albogilva</name>
    <dbReference type="NCBI Taxonomy" id="429726"/>
    <lineage>
        <taxon>Bacteria</taxon>
        <taxon>Pseudomonadati</taxon>
        <taxon>Pseudomonadota</taxon>
        <taxon>Alphaproteobacteria</taxon>
        <taxon>Hyphomicrobiales</taxon>
        <taxon>Devosiaceae</taxon>
        <taxon>Devosia</taxon>
    </lineage>
</organism>
<dbReference type="Proteomes" id="UP001597521">
    <property type="component" value="Unassembled WGS sequence"/>
</dbReference>
<comment type="subcellular location">
    <subcellularLocation>
        <location evidence="1 9">Cell membrane</location>
        <topology evidence="1 9">Multi-pass membrane protein</topology>
    </subcellularLocation>
</comment>
<comment type="caution">
    <text evidence="9">Lacks conserved residue(s) required for the propagation of feature annotation.</text>
</comment>
<dbReference type="HAMAP" id="MF_00024">
    <property type="entry name" value="CobD_CbiB"/>
    <property type="match status" value="1"/>
</dbReference>
<feature type="transmembrane region" description="Helical" evidence="9">
    <location>
        <begin position="56"/>
        <end position="80"/>
    </location>
</feature>
<dbReference type="PANTHER" id="PTHR34308:SF1">
    <property type="entry name" value="COBALAMIN BIOSYNTHESIS PROTEIN CBIB"/>
    <property type="match status" value="1"/>
</dbReference>
<keyword evidence="6 9" id="KW-0812">Transmembrane</keyword>
<protein>
    <recommendedName>
        <fullName evidence="9">Cobalamin biosynthesis protein CobD</fullName>
    </recommendedName>
</protein>
<evidence type="ECO:0000256" key="2">
    <source>
        <dbReference type="ARBA" id="ARBA00004953"/>
    </source>
</evidence>
<evidence type="ECO:0000256" key="8">
    <source>
        <dbReference type="ARBA" id="ARBA00023136"/>
    </source>
</evidence>